<dbReference type="InterPro" id="IPR048519">
    <property type="entry name" value="Gfd2/YDR514C-like_C"/>
</dbReference>
<feature type="domain" description="Gfd2/YDR514C-like C-terminal" evidence="2">
    <location>
        <begin position="355"/>
        <end position="578"/>
    </location>
</feature>
<feature type="region of interest" description="Disordered" evidence="1">
    <location>
        <begin position="195"/>
        <end position="297"/>
    </location>
</feature>
<feature type="compositionally biased region" description="Polar residues" evidence="1">
    <location>
        <begin position="257"/>
        <end position="277"/>
    </location>
</feature>
<dbReference type="GO" id="GO:0005634">
    <property type="term" value="C:nucleus"/>
    <property type="evidence" value="ECO:0007669"/>
    <property type="project" value="TreeGrafter"/>
</dbReference>
<feature type="compositionally biased region" description="Low complexity" evidence="1">
    <location>
        <begin position="287"/>
        <end position="296"/>
    </location>
</feature>
<dbReference type="PANTHER" id="PTHR28083">
    <property type="entry name" value="GOOD FOR FULL DBP5 ACTIVITY PROTEIN 2"/>
    <property type="match status" value="1"/>
</dbReference>
<evidence type="ECO:0000313" key="3">
    <source>
        <dbReference type="EMBL" id="WWC87149.1"/>
    </source>
</evidence>
<organism evidence="3 4">
    <name type="scientific">Kwoniella dendrophila CBS 6074</name>
    <dbReference type="NCBI Taxonomy" id="1295534"/>
    <lineage>
        <taxon>Eukaryota</taxon>
        <taxon>Fungi</taxon>
        <taxon>Dikarya</taxon>
        <taxon>Basidiomycota</taxon>
        <taxon>Agaricomycotina</taxon>
        <taxon>Tremellomycetes</taxon>
        <taxon>Tremellales</taxon>
        <taxon>Cryptococcaceae</taxon>
        <taxon>Kwoniella</taxon>
    </lineage>
</organism>
<name>A0AAX4JP69_9TREE</name>
<evidence type="ECO:0000256" key="1">
    <source>
        <dbReference type="SAM" id="MobiDB-lite"/>
    </source>
</evidence>
<dbReference type="PANTHER" id="PTHR28083:SF1">
    <property type="entry name" value="GOOD FOR FULL DBP5 ACTIVITY PROTEIN 2"/>
    <property type="match status" value="1"/>
</dbReference>
<evidence type="ECO:0000313" key="4">
    <source>
        <dbReference type="Proteomes" id="UP001355207"/>
    </source>
</evidence>
<accession>A0AAX4JP69</accession>
<dbReference type="Proteomes" id="UP001355207">
    <property type="component" value="Chromosome 2"/>
</dbReference>
<dbReference type="GeneID" id="91092707"/>
<dbReference type="EMBL" id="CP144099">
    <property type="protein sequence ID" value="WWC87149.1"/>
    <property type="molecule type" value="Genomic_DNA"/>
</dbReference>
<proteinExistence type="predicted"/>
<feature type="compositionally biased region" description="Polar residues" evidence="1">
    <location>
        <begin position="625"/>
        <end position="637"/>
    </location>
</feature>
<feature type="region of interest" description="Disordered" evidence="1">
    <location>
        <begin position="625"/>
        <end position="663"/>
    </location>
</feature>
<dbReference type="InterPro" id="IPR040151">
    <property type="entry name" value="Gfd2/YDR514C-like"/>
</dbReference>
<feature type="compositionally biased region" description="Basic and acidic residues" evidence="1">
    <location>
        <begin position="203"/>
        <end position="212"/>
    </location>
</feature>
<feature type="compositionally biased region" description="Basic and acidic residues" evidence="1">
    <location>
        <begin position="223"/>
        <end position="238"/>
    </location>
</feature>
<reference evidence="3 4" key="1">
    <citation type="submission" date="2024-01" db="EMBL/GenBank/DDBJ databases">
        <title>Comparative genomics of Cryptococcus and Kwoniella reveals pathogenesis evolution and contrasting modes of karyotype evolution via chromosome fusion or intercentromeric recombination.</title>
        <authorList>
            <person name="Coelho M.A."/>
            <person name="David-Palma M."/>
            <person name="Shea T."/>
            <person name="Bowers K."/>
            <person name="McGinley-Smith S."/>
            <person name="Mohammad A.W."/>
            <person name="Gnirke A."/>
            <person name="Yurkov A.M."/>
            <person name="Nowrousian M."/>
            <person name="Sun S."/>
            <person name="Cuomo C.A."/>
            <person name="Heitman J."/>
        </authorList>
    </citation>
    <scope>NUCLEOTIDE SEQUENCE [LARGE SCALE GENOMIC DNA]</scope>
    <source>
        <strain evidence="3 4">CBS 6074</strain>
    </source>
</reference>
<dbReference type="Pfam" id="PF21762">
    <property type="entry name" value="DEDDh_C"/>
    <property type="match status" value="1"/>
</dbReference>
<protein>
    <recommendedName>
        <fullName evidence="2">Gfd2/YDR514C-like C-terminal domain-containing protein</fullName>
    </recommendedName>
</protein>
<dbReference type="RefSeq" id="XP_066073912.1">
    <property type="nucleotide sequence ID" value="XM_066217815.1"/>
</dbReference>
<dbReference type="AlphaFoldDB" id="A0AAX4JP69"/>
<evidence type="ECO:0000259" key="2">
    <source>
        <dbReference type="Pfam" id="PF21762"/>
    </source>
</evidence>
<sequence>MALEKIQGKEVEPVPRTLAKEDLELVTDGYYRHNDIVFRYTEALSELHANAMGNLINGNALIQPDHPLRSPGDDGITLYIGTDKLGKPRLLFSIKQISYLQYYIHQMRLTTPSWIEYHSKRAELLEEEDGEAKVANLLQPSLEEGKDDWVPLPSYPIKASDLVSIIPITVNSNVTLKALSKQLMKDGKEVDRHIRNGLPVPEYDPHRWEAVKDNNTPGPGLRKGPEREGRSDAARNESAEGTGWGGFPLKKDEVDQNKTSSDPTDSIATQNITNPEIPSSAKGADLSPSSSRSGSSTPFNDLGASYHYHCQQAFLIAISGGMAGYLSESQKSASGADDEEEGYEDFPPEVGRSLFIALSVTRWEKDPSVILEIGWSAIWWQRSLPVSDGIRNTDEKVEYEEMRDEGHYIVQDHLLHKRNGDKRPDYRDDYLFGDSLQVEASKIRPVLKQKLKDLSAKAGNGPIYVVTHTPEGEELNFKDIGLDISLTAPDLQPDGWDVPPYMCAAGCNSVFVINTASFFGSIENVPSVQVDTVQQAGRSKKSLQHTALVMFGNDSARRPEKCGNAGNDAMYTLAIFVEIMTGLTLPELRADYSNVQTPIKGLSLNHEENESDAKVVRTVPLTPISQVEEPSQLTSGQGKYEERDMIPDVDEDEEGGSDFMEDDMITGVYYEDDDGNMVEMSD</sequence>
<keyword evidence="4" id="KW-1185">Reference proteome</keyword>
<feature type="compositionally biased region" description="Acidic residues" evidence="1">
    <location>
        <begin position="647"/>
        <end position="663"/>
    </location>
</feature>
<gene>
    <name evidence="3" type="ORF">L201_002035</name>
</gene>